<dbReference type="Proteomes" id="UP000018144">
    <property type="component" value="Unassembled WGS sequence"/>
</dbReference>
<sequence length="37" mass="4222">MYCSCKMCVRYCSMRSYHSVAARGHILKIYGHVGPRG</sequence>
<reference evidence="1 2" key="1">
    <citation type="journal article" date="2013" name="PLoS Genet.">
        <title>The genome and development-dependent transcriptomes of Pyronema confluens: a window into fungal evolution.</title>
        <authorList>
            <person name="Traeger S."/>
            <person name="Altegoer F."/>
            <person name="Freitag M."/>
            <person name="Gabaldon T."/>
            <person name="Kempken F."/>
            <person name="Kumar A."/>
            <person name="Marcet-Houben M."/>
            <person name="Poggeler S."/>
            <person name="Stajich J.E."/>
            <person name="Nowrousian M."/>
        </authorList>
    </citation>
    <scope>NUCLEOTIDE SEQUENCE [LARGE SCALE GENOMIC DNA]</scope>
    <source>
        <strain evidence="2">CBS 100304</strain>
        <tissue evidence="1">Vegetative mycelium</tissue>
    </source>
</reference>
<dbReference type="EMBL" id="HF935229">
    <property type="protein sequence ID" value="CCX05039.1"/>
    <property type="molecule type" value="Genomic_DNA"/>
</dbReference>
<proteinExistence type="predicted"/>
<evidence type="ECO:0000313" key="2">
    <source>
        <dbReference type="Proteomes" id="UP000018144"/>
    </source>
</evidence>
<accession>U4KZD2</accession>
<protein>
    <submittedName>
        <fullName evidence="1">Uncharacterized protein</fullName>
    </submittedName>
</protein>
<organism evidence="1 2">
    <name type="scientific">Pyronema omphalodes (strain CBS 100304)</name>
    <name type="common">Pyronema confluens</name>
    <dbReference type="NCBI Taxonomy" id="1076935"/>
    <lineage>
        <taxon>Eukaryota</taxon>
        <taxon>Fungi</taxon>
        <taxon>Dikarya</taxon>
        <taxon>Ascomycota</taxon>
        <taxon>Pezizomycotina</taxon>
        <taxon>Pezizomycetes</taxon>
        <taxon>Pezizales</taxon>
        <taxon>Pyronemataceae</taxon>
        <taxon>Pyronema</taxon>
    </lineage>
</organism>
<gene>
    <name evidence="1" type="ORF">PCON_04528</name>
</gene>
<dbReference type="AlphaFoldDB" id="U4KZD2"/>
<evidence type="ECO:0000313" key="1">
    <source>
        <dbReference type="EMBL" id="CCX05039.1"/>
    </source>
</evidence>
<name>U4KZD2_PYROM</name>
<keyword evidence="2" id="KW-1185">Reference proteome</keyword>